<dbReference type="EMBL" id="BIFR01000001">
    <property type="protein sequence ID" value="GCE13504.1"/>
    <property type="molecule type" value="Genomic_DNA"/>
</dbReference>
<dbReference type="InterPro" id="IPR043519">
    <property type="entry name" value="NT_sf"/>
</dbReference>
<sequence length="260" mass="29865">MQKSLQELQTATLSAFTRRPEVQQICLFGSLEHNQHDAYSDMDLHVVSSDFDTTMQDLPSIINSIGAPFVWYPFHPQPGNTGYAILFRDYPLYHRLDITLLDLVTPPIVAQGTCIYTNPRPPLSQPSTYQAPQLDAPLQKLYGYGIGAIRYAKYRKRGKALSAFKFYRAQCDAFFLKRYEKETHNAKTQIDLAVYQLLDQLPDNNLLQHYLYPTNEQAMDRLFVQLLEAMLSEEQKTLSSNHRGALTEIITFVRNELLLP</sequence>
<dbReference type="Gene3D" id="3.30.460.10">
    <property type="entry name" value="Beta Polymerase, domain 2"/>
    <property type="match status" value="1"/>
</dbReference>
<keyword evidence="2" id="KW-1185">Reference proteome</keyword>
<evidence type="ECO:0000313" key="1">
    <source>
        <dbReference type="EMBL" id="GCE13504.1"/>
    </source>
</evidence>
<evidence type="ECO:0000313" key="2">
    <source>
        <dbReference type="Proteomes" id="UP000287352"/>
    </source>
</evidence>
<dbReference type="OrthoDB" id="156356at2"/>
<organism evidence="1 2">
    <name type="scientific">Tengunoibacter tsumagoiensis</name>
    <dbReference type="NCBI Taxonomy" id="2014871"/>
    <lineage>
        <taxon>Bacteria</taxon>
        <taxon>Bacillati</taxon>
        <taxon>Chloroflexota</taxon>
        <taxon>Ktedonobacteria</taxon>
        <taxon>Ktedonobacterales</taxon>
        <taxon>Dictyobacteraceae</taxon>
        <taxon>Tengunoibacter</taxon>
    </lineage>
</organism>
<dbReference type="AlphaFoldDB" id="A0A402A2Z2"/>
<reference evidence="2" key="1">
    <citation type="submission" date="2018-12" db="EMBL/GenBank/DDBJ databases">
        <title>Tengunoibacter tsumagoiensis gen. nov., sp. nov., Dictyobacter kobayashii sp. nov., D. alpinus sp. nov., and D. joshuensis sp. nov. and description of Dictyobacteraceae fam. nov. within the order Ktedonobacterales isolated from Tengu-no-mugimeshi.</title>
        <authorList>
            <person name="Wang C.M."/>
            <person name="Zheng Y."/>
            <person name="Sakai Y."/>
            <person name="Toyoda A."/>
            <person name="Minakuchi Y."/>
            <person name="Abe K."/>
            <person name="Yokota A."/>
            <person name="Yabe S."/>
        </authorList>
    </citation>
    <scope>NUCLEOTIDE SEQUENCE [LARGE SCALE GENOMIC DNA]</scope>
    <source>
        <strain evidence="2">Uno3</strain>
    </source>
</reference>
<dbReference type="Proteomes" id="UP000287352">
    <property type="component" value="Unassembled WGS sequence"/>
</dbReference>
<gene>
    <name evidence="1" type="ORF">KTT_33630</name>
</gene>
<comment type="caution">
    <text evidence="1">The sequence shown here is derived from an EMBL/GenBank/DDBJ whole genome shotgun (WGS) entry which is preliminary data.</text>
</comment>
<accession>A0A402A2Z2</accession>
<name>A0A402A2Z2_9CHLR</name>
<dbReference type="SUPFAM" id="SSF81301">
    <property type="entry name" value="Nucleotidyltransferase"/>
    <property type="match status" value="1"/>
</dbReference>
<dbReference type="RefSeq" id="WP_126581023.1">
    <property type="nucleotide sequence ID" value="NZ_BIFR01000001.1"/>
</dbReference>
<proteinExistence type="predicted"/>
<protein>
    <submittedName>
        <fullName evidence="1">Uncharacterized protein</fullName>
    </submittedName>
</protein>